<dbReference type="InterPro" id="IPR037069">
    <property type="entry name" value="AcylCoA_DH/ox_N_sf"/>
</dbReference>
<dbReference type="Pfam" id="PF02770">
    <property type="entry name" value="Acyl-CoA_dh_M"/>
    <property type="match status" value="1"/>
</dbReference>
<gene>
    <name evidence="10" type="primary">acdA_1</name>
    <name evidence="10" type="ORF">ROJ8625_00959</name>
</gene>
<keyword evidence="3 6" id="KW-0285">Flavoprotein</keyword>
<protein>
    <submittedName>
        <fullName evidence="10">Acyl-CoA dehydrogenase</fullName>
        <ecNumber evidence="10">1.3.99.-</ecNumber>
    </submittedName>
</protein>
<dbReference type="CDD" id="cd00567">
    <property type="entry name" value="ACAD"/>
    <property type="match status" value="1"/>
</dbReference>
<name>A0A1X6YK46_9RHOB</name>
<dbReference type="InterPro" id="IPR036250">
    <property type="entry name" value="AcylCo_DH-like_C"/>
</dbReference>
<accession>A0A1X6YK46</accession>
<keyword evidence="5 6" id="KW-0560">Oxidoreductase</keyword>
<proteinExistence type="inferred from homology"/>
<organism evidence="10 11">
    <name type="scientific">Roseivivax jejudonensis</name>
    <dbReference type="NCBI Taxonomy" id="1529041"/>
    <lineage>
        <taxon>Bacteria</taxon>
        <taxon>Pseudomonadati</taxon>
        <taxon>Pseudomonadota</taxon>
        <taxon>Alphaproteobacteria</taxon>
        <taxon>Rhodobacterales</taxon>
        <taxon>Roseobacteraceae</taxon>
        <taxon>Roseivivax</taxon>
    </lineage>
</organism>
<keyword evidence="4 6" id="KW-0274">FAD</keyword>
<evidence type="ECO:0000256" key="3">
    <source>
        <dbReference type="ARBA" id="ARBA00022630"/>
    </source>
</evidence>
<dbReference type="InterPro" id="IPR009075">
    <property type="entry name" value="AcylCo_DH/oxidase_C"/>
</dbReference>
<reference evidence="10 11" key="1">
    <citation type="submission" date="2017-03" db="EMBL/GenBank/DDBJ databases">
        <authorList>
            <person name="Afonso C.L."/>
            <person name="Miller P.J."/>
            <person name="Scott M.A."/>
            <person name="Spackman E."/>
            <person name="Goraichik I."/>
            <person name="Dimitrov K.M."/>
            <person name="Suarez D.L."/>
            <person name="Swayne D.E."/>
        </authorList>
    </citation>
    <scope>NUCLEOTIDE SEQUENCE [LARGE SCALE GENOMIC DNA]</scope>
    <source>
        <strain evidence="10 11">CECT 8625</strain>
    </source>
</reference>
<dbReference type="PANTHER" id="PTHR43884">
    <property type="entry name" value="ACYL-COA DEHYDROGENASE"/>
    <property type="match status" value="1"/>
</dbReference>
<evidence type="ECO:0000256" key="2">
    <source>
        <dbReference type="ARBA" id="ARBA00009347"/>
    </source>
</evidence>
<comment type="cofactor">
    <cofactor evidence="1 6">
        <name>FAD</name>
        <dbReference type="ChEBI" id="CHEBI:57692"/>
    </cofactor>
</comment>
<evidence type="ECO:0000259" key="9">
    <source>
        <dbReference type="Pfam" id="PF02771"/>
    </source>
</evidence>
<evidence type="ECO:0000256" key="5">
    <source>
        <dbReference type="ARBA" id="ARBA00023002"/>
    </source>
</evidence>
<dbReference type="InterPro" id="IPR046373">
    <property type="entry name" value="Acyl-CoA_Oxase/DH_mid-dom_sf"/>
</dbReference>
<evidence type="ECO:0000313" key="10">
    <source>
        <dbReference type="EMBL" id="SLN23658.1"/>
    </source>
</evidence>
<evidence type="ECO:0000313" key="11">
    <source>
        <dbReference type="Proteomes" id="UP000193570"/>
    </source>
</evidence>
<dbReference type="SUPFAM" id="SSF56645">
    <property type="entry name" value="Acyl-CoA dehydrogenase NM domain-like"/>
    <property type="match status" value="1"/>
</dbReference>
<dbReference type="InterPro" id="IPR013786">
    <property type="entry name" value="AcylCoA_DH/ox_N"/>
</dbReference>
<dbReference type="RefSeq" id="WP_085790659.1">
    <property type="nucleotide sequence ID" value="NZ_FWFK01000001.1"/>
</dbReference>
<dbReference type="EMBL" id="FWFK01000001">
    <property type="protein sequence ID" value="SLN23658.1"/>
    <property type="molecule type" value="Genomic_DNA"/>
</dbReference>
<dbReference type="Gene3D" id="1.20.140.10">
    <property type="entry name" value="Butyryl-CoA Dehydrogenase, subunit A, domain 3"/>
    <property type="match status" value="1"/>
</dbReference>
<dbReference type="Gene3D" id="1.10.540.10">
    <property type="entry name" value="Acyl-CoA dehydrogenase/oxidase, N-terminal domain"/>
    <property type="match status" value="1"/>
</dbReference>
<dbReference type="InterPro" id="IPR009100">
    <property type="entry name" value="AcylCoA_DH/oxidase_NM_dom_sf"/>
</dbReference>
<feature type="domain" description="Acyl-CoA dehydrogenase/oxidase N-terminal" evidence="9">
    <location>
        <begin position="6"/>
        <end position="108"/>
    </location>
</feature>
<sequence>MNFELTDERQMLQDSLRRYLSDTVTPELLHKATEAGSGHSDTLWQGLSEMGVSGALFSEDDGGFGGTGFDLSVVFEEMGRVGAFEPLIESGILAGGLIAALGSDAQKALIEEIVAGGTILTLAHGEPGSRYDLAHVETQATATDDGYTLSGRKSLVMAASAASHAVVSARTSGDRRDAAGISLFLVPLDADGLEIRDYPMNGGGRAAELALTDVTLPADARIGPEGDAHAALETAQARAICAQCAEAVGLMDAIKDLTVGYLQQRRQFGQPIGKFQALQHRMADLLIEIEQARSAVINLAGHLEAPRTDRERHVSAAKNLVGRTAKLVVEESIQMHGGIGMTMEYALGHLAKRLTMIDHRFGDADWHLERFIRLAAA</sequence>
<dbReference type="GO" id="GO:0003995">
    <property type="term" value="F:acyl-CoA dehydrogenase activity"/>
    <property type="evidence" value="ECO:0007669"/>
    <property type="project" value="TreeGrafter"/>
</dbReference>
<evidence type="ECO:0000256" key="1">
    <source>
        <dbReference type="ARBA" id="ARBA00001974"/>
    </source>
</evidence>
<comment type="similarity">
    <text evidence="2 6">Belongs to the acyl-CoA dehydrogenase family.</text>
</comment>
<dbReference type="GO" id="GO:0050660">
    <property type="term" value="F:flavin adenine dinucleotide binding"/>
    <property type="evidence" value="ECO:0007669"/>
    <property type="project" value="InterPro"/>
</dbReference>
<dbReference type="AlphaFoldDB" id="A0A1X6YK46"/>
<dbReference type="EC" id="1.3.99.-" evidence="10"/>
<evidence type="ECO:0000256" key="6">
    <source>
        <dbReference type="RuleBase" id="RU362125"/>
    </source>
</evidence>
<dbReference type="Pfam" id="PF02771">
    <property type="entry name" value="Acyl-CoA_dh_N"/>
    <property type="match status" value="1"/>
</dbReference>
<dbReference type="PANTHER" id="PTHR43884:SF20">
    <property type="entry name" value="ACYL-COA DEHYDROGENASE FADE28"/>
    <property type="match status" value="1"/>
</dbReference>
<evidence type="ECO:0000259" key="7">
    <source>
        <dbReference type="Pfam" id="PF00441"/>
    </source>
</evidence>
<dbReference type="Pfam" id="PF00441">
    <property type="entry name" value="Acyl-CoA_dh_1"/>
    <property type="match status" value="1"/>
</dbReference>
<dbReference type="InterPro" id="IPR006091">
    <property type="entry name" value="Acyl-CoA_Oxase/DH_mid-dom"/>
</dbReference>
<evidence type="ECO:0000259" key="8">
    <source>
        <dbReference type="Pfam" id="PF02770"/>
    </source>
</evidence>
<dbReference type="OrthoDB" id="7328575at2"/>
<dbReference type="SUPFAM" id="SSF47203">
    <property type="entry name" value="Acyl-CoA dehydrogenase C-terminal domain-like"/>
    <property type="match status" value="1"/>
</dbReference>
<feature type="domain" description="Acyl-CoA oxidase/dehydrogenase middle" evidence="8">
    <location>
        <begin position="123"/>
        <end position="207"/>
    </location>
</feature>
<keyword evidence="11" id="KW-1185">Reference proteome</keyword>
<feature type="domain" description="Acyl-CoA dehydrogenase/oxidase C-terminal" evidence="7">
    <location>
        <begin position="243"/>
        <end position="354"/>
    </location>
</feature>
<evidence type="ECO:0000256" key="4">
    <source>
        <dbReference type="ARBA" id="ARBA00022827"/>
    </source>
</evidence>
<dbReference type="Proteomes" id="UP000193570">
    <property type="component" value="Unassembled WGS sequence"/>
</dbReference>
<dbReference type="Gene3D" id="2.40.110.10">
    <property type="entry name" value="Butyryl-CoA Dehydrogenase, subunit A, domain 2"/>
    <property type="match status" value="1"/>
</dbReference>